<dbReference type="EMBL" id="BARS01036778">
    <property type="protein sequence ID" value="GAG18796.1"/>
    <property type="molecule type" value="Genomic_DNA"/>
</dbReference>
<comment type="caution">
    <text evidence="1">The sequence shown here is derived from an EMBL/GenBank/DDBJ whole genome shotgun (WGS) entry which is preliminary data.</text>
</comment>
<evidence type="ECO:0000313" key="1">
    <source>
        <dbReference type="EMBL" id="GAG18796.1"/>
    </source>
</evidence>
<accession>X0X1A6</accession>
<sequence>EYILRVEVAEDIPRERALFAGRGCGRTAVRVEGADKFSGYIDRPRREGGVILHKPWALVALSAFLRGVSAKIVFAESGLILHAAGIARADKAYIFFGPSESGKTTVAGISGEDSVLSDELVAVRYREGSFRAYGLPDWDEEKEKGLGMGEDFEIKGLFKLVKDKEVYLKRLSSAQSVAEIINPPRAGEKDFSLEKFVDVCYDLVKAVPCYELHFLPDDSFWRIIEKDVG</sequence>
<gene>
    <name evidence="1" type="ORF">S01H1_56477</name>
</gene>
<name>X0X1A6_9ZZZZ</name>
<feature type="non-terminal residue" evidence="1">
    <location>
        <position position="1"/>
    </location>
</feature>
<organism evidence="1">
    <name type="scientific">marine sediment metagenome</name>
    <dbReference type="NCBI Taxonomy" id="412755"/>
    <lineage>
        <taxon>unclassified sequences</taxon>
        <taxon>metagenomes</taxon>
        <taxon>ecological metagenomes</taxon>
    </lineage>
</organism>
<protein>
    <recommendedName>
        <fullName evidence="2">Phosphoenolpyruvate carboxykinase (ATP)</fullName>
    </recommendedName>
</protein>
<proteinExistence type="predicted"/>
<dbReference type="AlphaFoldDB" id="X0X1A6"/>
<evidence type="ECO:0008006" key="2">
    <source>
        <dbReference type="Google" id="ProtNLM"/>
    </source>
</evidence>
<reference evidence="1" key="1">
    <citation type="journal article" date="2014" name="Front. Microbiol.">
        <title>High frequency of phylogenetically diverse reductive dehalogenase-homologous genes in deep subseafloor sedimentary metagenomes.</title>
        <authorList>
            <person name="Kawai M."/>
            <person name="Futagami T."/>
            <person name="Toyoda A."/>
            <person name="Takaki Y."/>
            <person name="Nishi S."/>
            <person name="Hori S."/>
            <person name="Arai W."/>
            <person name="Tsubouchi T."/>
            <person name="Morono Y."/>
            <person name="Uchiyama I."/>
            <person name="Ito T."/>
            <person name="Fujiyama A."/>
            <person name="Inagaki F."/>
            <person name="Takami H."/>
        </authorList>
    </citation>
    <scope>NUCLEOTIDE SEQUENCE</scope>
    <source>
        <strain evidence="1">Expedition CK06-06</strain>
    </source>
</reference>